<protein>
    <submittedName>
        <fullName evidence="1">Uncharacterized protein</fullName>
    </submittedName>
</protein>
<accession>A0A0B7BBG3</accession>
<sequence>MGNETDDNRDRKCWTVLAQKRVNIRTYIQLQGQMFVEIHDQRLVKLKEKE</sequence>
<reference evidence="1" key="1">
    <citation type="submission" date="2014-12" db="EMBL/GenBank/DDBJ databases">
        <title>Insight into the proteome of Arion vulgaris.</title>
        <authorList>
            <person name="Aradska J."/>
            <person name="Bulat T."/>
            <person name="Smidak R."/>
            <person name="Sarate P."/>
            <person name="Gangsoo J."/>
            <person name="Sialana F."/>
            <person name="Bilban M."/>
            <person name="Lubec G."/>
        </authorList>
    </citation>
    <scope>NUCLEOTIDE SEQUENCE</scope>
    <source>
        <tissue evidence="1">Skin</tissue>
    </source>
</reference>
<proteinExistence type="predicted"/>
<dbReference type="EMBL" id="HACG01043362">
    <property type="protein sequence ID" value="CEK90227.1"/>
    <property type="molecule type" value="Transcribed_RNA"/>
</dbReference>
<dbReference type="AlphaFoldDB" id="A0A0B7BBG3"/>
<evidence type="ECO:0000313" key="1">
    <source>
        <dbReference type="EMBL" id="CEK90227.1"/>
    </source>
</evidence>
<name>A0A0B7BBG3_9EUPU</name>
<gene>
    <name evidence="1" type="primary">ORF175601</name>
</gene>
<organism evidence="1">
    <name type="scientific">Arion vulgaris</name>
    <dbReference type="NCBI Taxonomy" id="1028688"/>
    <lineage>
        <taxon>Eukaryota</taxon>
        <taxon>Metazoa</taxon>
        <taxon>Spiralia</taxon>
        <taxon>Lophotrochozoa</taxon>
        <taxon>Mollusca</taxon>
        <taxon>Gastropoda</taxon>
        <taxon>Heterobranchia</taxon>
        <taxon>Euthyneura</taxon>
        <taxon>Panpulmonata</taxon>
        <taxon>Eupulmonata</taxon>
        <taxon>Stylommatophora</taxon>
        <taxon>Helicina</taxon>
        <taxon>Arionoidea</taxon>
        <taxon>Arionidae</taxon>
        <taxon>Arion</taxon>
    </lineage>
</organism>